<dbReference type="InterPro" id="IPR036881">
    <property type="entry name" value="Glyco_hydro_3_C_sf"/>
</dbReference>
<evidence type="ECO:0000259" key="12">
    <source>
        <dbReference type="PROSITE" id="PS51820"/>
    </source>
</evidence>
<comment type="caution">
    <text evidence="13">The sequence shown here is derived from an EMBL/GenBank/DDBJ whole genome shotgun (WGS) entry which is preliminary data.</text>
</comment>
<dbReference type="SUPFAM" id="SSF56988">
    <property type="entry name" value="Anthrax protective antigen"/>
    <property type="match status" value="1"/>
</dbReference>
<dbReference type="SMART" id="SM01217">
    <property type="entry name" value="Fn3_like"/>
    <property type="match status" value="1"/>
</dbReference>
<reference evidence="13 14" key="1">
    <citation type="journal article" date="2023" name="G3 (Bethesda)">
        <title>A chromosome-level genome assembly of Zasmidium syzygii isolated from banana leaves.</title>
        <authorList>
            <person name="van Westerhoven A.C."/>
            <person name="Mehrabi R."/>
            <person name="Talebi R."/>
            <person name="Steentjes M.B.F."/>
            <person name="Corcolon B."/>
            <person name="Chong P.A."/>
            <person name="Kema G.H.J."/>
            <person name="Seidl M.F."/>
        </authorList>
    </citation>
    <scope>NUCLEOTIDE SEQUENCE [LARGE SCALE GENOMIC DNA]</scope>
    <source>
        <strain evidence="13 14">P124</strain>
    </source>
</reference>
<keyword evidence="8" id="KW-0326">Glycosidase</keyword>
<keyword evidence="5" id="KW-0378">Hydrolase</keyword>
<keyword evidence="14" id="KW-1185">Reference proteome</keyword>
<comment type="similarity">
    <text evidence="2">Belongs to the glycosyl hydrolase 3 family.</text>
</comment>
<evidence type="ECO:0000256" key="9">
    <source>
        <dbReference type="ARBA" id="ARBA00023326"/>
    </source>
</evidence>
<dbReference type="Pfam" id="PF14310">
    <property type="entry name" value="Fn3-like"/>
    <property type="match status" value="1"/>
</dbReference>
<evidence type="ECO:0000256" key="3">
    <source>
        <dbReference type="ARBA" id="ARBA00022651"/>
    </source>
</evidence>
<comment type="pathway">
    <text evidence="1">Glycan degradation; xylan degradation.</text>
</comment>
<evidence type="ECO:0000256" key="2">
    <source>
        <dbReference type="ARBA" id="ARBA00005336"/>
    </source>
</evidence>
<dbReference type="InterPro" id="IPR001764">
    <property type="entry name" value="Glyco_hydro_3_N"/>
</dbReference>
<keyword evidence="6" id="KW-0325">Glycoprotein</keyword>
<organism evidence="13 14">
    <name type="scientific">Zasmidium cellare</name>
    <name type="common">Wine cellar mold</name>
    <name type="synonym">Racodium cellare</name>
    <dbReference type="NCBI Taxonomy" id="395010"/>
    <lineage>
        <taxon>Eukaryota</taxon>
        <taxon>Fungi</taxon>
        <taxon>Dikarya</taxon>
        <taxon>Ascomycota</taxon>
        <taxon>Pezizomycotina</taxon>
        <taxon>Dothideomycetes</taxon>
        <taxon>Dothideomycetidae</taxon>
        <taxon>Mycosphaerellales</taxon>
        <taxon>Mycosphaerellaceae</taxon>
        <taxon>Zasmidium</taxon>
    </lineage>
</organism>
<dbReference type="InterPro" id="IPR002772">
    <property type="entry name" value="Glyco_hydro_3_C"/>
</dbReference>
<dbReference type="Gene3D" id="3.40.50.1700">
    <property type="entry name" value="Glycoside hydrolase family 3 C-terminal domain"/>
    <property type="match status" value="2"/>
</dbReference>
<dbReference type="PANTHER" id="PTHR42721">
    <property type="entry name" value="SUGAR HYDROLASE-RELATED"/>
    <property type="match status" value="1"/>
</dbReference>
<dbReference type="Gene3D" id="2.60.40.10">
    <property type="entry name" value="Immunoglobulins"/>
    <property type="match status" value="1"/>
</dbReference>
<dbReference type="PANTHER" id="PTHR42721:SF3">
    <property type="entry name" value="BETA-D-XYLOSIDASE 5-RELATED"/>
    <property type="match status" value="1"/>
</dbReference>
<keyword evidence="4" id="KW-0732">Signal</keyword>
<sequence length="888" mass="96820">MALQLYLFFADDAIGPNSTNELYDHALQLAPTAGIGVTHDWYTLNKTQVNSLTALNLEKSRLKVPFMHIAECLHGVGSFKQSMFPQSIGLASTWDVDLVHRVGRAIGKEARSIGIHACLSPVLDVCKDNRWGRCQEDWGEDHILTSHMGVAYASGLSKNSSWGEPDAVVPVMKHFAAHGAPQGGLNAAPWMGHGNREVLQNLLVPFKAAVELGGARGVLMAYSELDDIPSHVSPMLYGALEEWGYDGFVIADDTGMAQLEKVHEVASSPADAIGQWYNAGGMISYYDYPLDIFLNSTVELVNNHTVSLETLKQKMRRILSVKYDLGLFSNPYIPESTDPEAIVDEHIPLTLEAAHKSIVLLENRNSTLPLNPKTSEKIALIGPFSDILNYGDYSGQFGSYPVAHSTTLREGILNTLKTSNSNIELVTAWGANSWLYNAQYPIAGYHLSTPNGTAGGLQATYFAGTNFTEPLVTKTEVPVRDWGLYPPPGLPSNNFSAVWEGTLNVPVDVETLGWLGVGISWNATAKLYVDDKLHVNVPLTTAGNLLSNIPGRAYTLVNSTLPPPGSEAFTFKPGATHKVRLEFQSWNLYQKIANQNSLNAQVLLFWNLVSPSTTALTQALHLARTSSKILLTLGAAWSSDGENGDRATMSLSPNQTALAKAVLDLGKPTILLLTGGRPFAIPDIYNHSSTAAVISTTFLGQSAGQAVADVLFGSYNPGGRLPLSTPRDVGQMPVFYNYKPSLHQAAYVDLDPSPAYPFGYGLSYSNFSVSDFTALGNGTFSPSIRTLPFTLHLKNTSPIPGSYTPQVYLLGRVSSITQPVKQLVAFERVYLDAGEEREVRLQVDVDRYLKILNRKNEWEVEKGEYTFALLEDGGMWADTGRNVTLKCM</sequence>
<evidence type="ECO:0000313" key="14">
    <source>
        <dbReference type="Proteomes" id="UP001305779"/>
    </source>
</evidence>
<evidence type="ECO:0000256" key="8">
    <source>
        <dbReference type="ARBA" id="ARBA00023295"/>
    </source>
</evidence>
<name>A0ABR0E6H2_ZASCE</name>
<dbReference type="Gene3D" id="3.20.20.300">
    <property type="entry name" value="Glycoside hydrolase, family 3, N-terminal domain"/>
    <property type="match status" value="1"/>
</dbReference>
<dbReference type="PRINTS" id="PR00133">
    <property type="entry name" value="GLHYDRLASE3"/>
</dbReference>
<dbReference type="InterPro" id="IPR017853">
    <property type="entry name" value="GH"/>
</dbReference>
<dbReference type="Pfam" id="PF01915">
    <property type="entry name" value="Glyco_hydro_3_C"/>
    <property type="match status" value="1"/>
</dbReference>
<evidence type="ECO:0000256" key="4">
    <source>
        <dbReference type="ARBA" id="ARBA00022729"/>
    </source>
</evidence>
<protein>
    <recommendedName>
        <fullName evidence="11">xylan 1,4-beta-xylosidase</fullName>
        <ecNumber evidence="11">3.2.1.37</ecNumber>
    </recommendedName>
</protein>
<dbReference type="InterPro" id="IPR037524">
    <property type="entry name" value="PA14/GLEYA"/>
</dbReference>
<dbReference type="SUPFAM" id="SSF52279">
    <property type="entry name" value="Beta-D-glucan exohydrolase, C-terminal domain"/>
    <property type="match status" value="1"/>
</dbReference>
<feature type="domain" description="PA14" evidence="12">
    <location>
        <begin position="452"/>
        <end position="620"/>
    </location>
</feature>
<evidence type="ECO:0000313" key="13">
    <source>
        <dbReference type="EMBL" id="KAK4497026.1"/>
    </source>
</evidence>
<dbReference type="InterPro" id="IPR044993">
    <property type="entry name" value="BXL"/>
</dbReference>
<dbReference type="PROSITE" id="PS51820">
    <property type="entry name" value="PA14"/>
    <property type="match status" value="1"/>
</dbReference>
<dbReference type="InterPro" id="IPR026891">
    <property type="entry name" value="Fn3-like"/>
</dbReference>
<dbReference type="SUPFAM" id="SSF51445">
    <property type="entry name" value="(Trans)glycosidases"/>
    <property type="match status" value="1"/>
</dbReference>
<evidence type="ECO:0000256" key="6">
    <source>
        <dbReference type="ARBA" id="ARBA00023180"/>
    </source>
</evidence>
<accession>A0ABR0E6H2</accession>
<gene>
    <name evidence="13" type="ORF">PRZ48_011475</name>
</gene>
<dbReference type="InterPro" id="IPR036962">
    <property type="entry name" value="Glyco_hydro_3_N_sf"/>
</dbReference>
<evidence type="ECO:0000256" key="11">
    <source>
        <dbReference type="ARBA" id="ARBA00026107"/>
    </source>
</evidence>
<keyword evidence="3" id="KW-0858">Xylan degradation</keyword>
<dbReference type="EC" id="3.2.1.37" evidence="11"/>
<evidence type="ECO:0000256" key="10">
    <source>
        <dbReference type="ARBA" id="ARBA00024574"/>
    </source>
</evidence>
<dbReference type="Proteomes" id="UP001305779">
    <property type="component" value="Unassembled WGS sequence"/>
</dbReference>
<evidence type="ECO:0000256" key="1">
    <source>
        <dbReference type="ARBA" id="ARBA00004851"/>
    </source>
</evidence>
<evidence type="ECO:0000256" key="7">
    <source>
        <dbReference type="ARBA" id="ARBA00023277"/>
    </source>
</evidence>
<keyword evidence="9" id="KW-0624">Polysaccharide degradation</keyword>
<dbReference type="Pfam" id="PF00933">
    <property type="entry name" value="Glyco_hydro_3"/>
    <property type="match status" value="1"/>
</dbReference>
<evidence type="ECO:0000256" key="5">
    <source>
        <dbReference type="ARBA" id="ARBA00022801"/>
    </source>
</evidence>
<dbReference type="EMBL" id="JAXOVC010000009">
    <property type="protein sequence ID" value="KAK4497026.1"/>
    <property type="molecule type" value="Genomic_DNA"/>
</dbReference>
<comment type="catalytic activity">
    <reaction evidence="10">
        <text>Hydrolysis of (1-&gt;4)-beta-D-xylans, to remove successive D-xylose residues from the non-reducing termini.</text>
        <dbReference type="EC" id="3.2.1.37"/>
    </reaction>
</comment>
<dbReference type="InterPro" id="IPR013783">
    <property type="entry name" value="Ig-like_fold"/>
</dbReference>
<keyword evidence="7" id="KW-0119">Carbohydrate metabolism</keyword>
<proteinExistence type="inferred from homology"/>